<feature type="domain" description="C-type lectin" evidence="2">
    <location>
        <begin position="578"/>
        <end position="700"/>
    </location>
</feature>
<dbReference type="SUPFAM" id="SSF52058">
    <property type="entry name" value="L domain-like"/>
    <property type="match status" value="3"/>
</dbReference>
<evidence type="ECO:0000256" key="1">
    <source>
        <dbReference type="SAM" id="SignalP"/>
    </source>
</evidence>
<dbReference type="Proteomes" id="UP000230233">
    <property type="component" value="Chromosome V"/>
</dbReference>
<organism evidence="3 4">
    <name type="scientific">Caenorhabditis nigoni</name>
    <dbReference type="NCBI Taxonomy" id="1611254"/>
    <lineage>
        <taxon>Eukaryota</taxon>
        <taxon>Metazoa</taxon>
        <taxon>Ecdysozoa</taxon>
        <taxon>Nematoda</taxon>
        <taxon>Chromadorea</taxon>
        <taxon>Rhabditida</taxon>
        <taxon>Rhabditina</taxon>
        <taxon>Rhabditomorpha</taxon>
        <taxon>Rhabditoidea</taxon>
        <taxon>Rhabditidae</taxon>
        <taxon>Peloderinae</taxon>
        <taxon>Caenorhabditis</taxon>
    </lineage>
</organism>
<feature type="chain" id="PRO_5013882364" description="C-type lectin domain-containing protein" evidence="1">
    <location>
        <begin position="20"/>
        <end position="777"/>
    </location>
</feature>
<dbReference type="AlphaFoldDB" id="A0A2G5TDW9"/>
<dbReference type="InterPro" id="IPR001304">
    <property type="entry name" value="C-type_lectin-like"/>
</dbReference>
<evidence type="ECO:0000313" key="4">
    <source>
        <dbReference type="Proteomes" id="UP000230233"/>
    </source>
</evidence>
<dbReference type="CDD" id="cd00037">
    <property type="entry name" value="CLECT"/>
    <property type="match status" value="2"/>
</dbReference>
<dbReference type="SMART" id="SM00034">
    <property type="entry name" value="CLECT"/>
    <property type="match status" value="2"/>
</dbReference>
<proteinExistence type="predicted"/>
<dbReference type="InterPro" id="IPR016186">
    <property type="entry name" value="C-type_lectin-like/link_sf"/>
</dbReference>
<dbReference type="PROSITE" id="PS50041">
    <property type="entry name" value="C_TYPE_LECTIN_2"/>
    <property type="match status" value="2"/>
</dbReference>
<evidence type="ECO:0000313" key="3">
    <source>
        <dbReference type="EMBL" id="PIC25439.1"/>
    </source>
</evidence>
<comment type="caution">
    <text evidence="3">The sequence shown here is derived from an EMBL/GenBank/DDBJ whole genome shotgun (WGS) entry which is preliminary data.</text>
</comment>
<reference evidence="4" key="1">
    <citation type="submission" date="2017-10" db="EMBL/GenBank/DDBJ databases">
        <title>Rapid genome shrinkage in a self-fertile nematode reveals novel sperm competition proteins.</title>
        <authorList>
            <person name="Yin D."/>
            <person name="Schwarz E.M."/>
            <person name="Thomas C.G."/>
            <person name="Felde R.L."/>
            <person name="Korf I.F."/>
            <person name="Cutter A.D."/>
            <person name="Schartner C.M."/>
            <person name="Ralston E.J."/>
            <person name="Meyer B.J."/>
            <person name="Haag E.S."/>
        </authorList>
    </citation>
    <scope>NUCLEOTIDE SEQUENCE [LARGE SCALE GENOMIC DNA]</scope>
    <source>
        <strain evidence="4">JU1422</strain>
    </source>
</reference>
<accession>A0A2G5TDW9</accession>
<gene>
    <name evidence="3" type="primary">Cnig_chr_V.g18373</name>
    <name evidence="3" type="ORF">B9Z55_018373</name>
</gene>
<name>A0A2G5TDW9_9PELO</name>
<dbReference type="InterPro" id="IPR016187">
    <property type="entry name" value="CTDL_fold"/>
</dbReference>
<dbReference type="STRING" id="1611254.A0A2G5TDW9"/>
<dbReference type="EMBL" id="PDUG01000005">
    <property type="protein sequence ID" value="PIC25439.1"/>
    <property type="molecule type" value="Genomic_DNA"/>
</dbReference>
<dbReference type="PANTHER" id="PTHR21662:SF6">
    <property type="entry name" value="RECEPTOR L-DOMAIN DOMAIN-CONTAINING PROTEIN"/>
    <property type="match status" value="1"/>
</dbReference>
<protein>
    <recommendedName>
        <fullName evidence="2">C-type lectin domain-containing protein</fullName>
    </recommendedName>
</protein>
<dbReference type="InterPro" id="IPR000494">
    <property type="entry name" value="Rcpt_L-dom"/>
</dbReference>
<dbReference type="Pfam" id="PF01030">
    <property type="entry name" value="Recep_L_domain"/>
    <property type="match status" value="3"/>
</dbReference>
<dbReference type="PANTHER" id="PTHR21662">
    <property type="entry name" value="RECEPTOR PROTEIN-TYROSINE KINASE"/>
    <property type="match status" value="1"/>
</dbReference>
<dbReference type="OrthoDB" id="5872946at2759"/>
<keyword evidence="4" id="KW-1185">Reference proteome</keyword>
<dbReference type="InterPro" id="IPR036941">
    <property type="entry name" value="Rcpt_L-dom_sf"/>
</dbReference>
<dbReference type="InterPro" id="IPR053079">
    <property type="entry name" value="SPS2_domain"/>
</dbReference>
<feature type="signal peptide" evidence="1">
    <location>
        <begin position="1"/>
        <end position="19"/>
    </location>
</feature>
<dbReference type="Gene3D" id="3.80.20.20">
    <property type="entry name" value="Receptor L-domain"/>
    <property type="match status" value="2"/>
</dbReference>
<dbReference type="SUPFAM" id="SSF56436">
    <property type="entry name" value="C-type lectin-like"/>
    <property type="match status" value="2"/>
</dbReference>
<keyword evidence="1" id="KW-0732">Signal</keyword>
<sequence length="777" mass="87450">MHQIPLYLLLPTLFAHQCGLPPFMGIDSDYPAPDPSCIFNDSLITRENLKRFPKDCTTVCANITFDSTSGFTEKEVNGTFSTLRILFGILKIEGTNFKILNFFSSLQVIFYGIIIINNPKLTNITAFKRWSPYEEFTTHVFGNSALDFEPFCDRDWDRLYTDFNVYGNLKNCGCKNVRIGPKSLPYYQNCTTITSGSYNGLKITQATQSMDLSAFLLLKNLSSVLKVYNTQLEDLSFLKNLEVIYADFGFRFLSIMDNPNLKRLGFESLKTILPENNTFAIEIKSNHPDFCITTNELQVLAVHNVDFIMAQLKLCDDLNRKDGEKVCHFGDLSTMDSDCQHIIGDVVINDENEKFVEKLKNVSFIYGSLTIKDTEELENLDFLSNFRQVANLKIENEVYGEWPNIVPQFDQTPMIRIISNEKLQKVWLHNMRSICPSGFKKTNDKCLKLHTKSLKHLEAEQECSQFGGTLATIKNAVDNRAIYNLAASAGVNSIWIGLFCYANGNSTLCIHDDDSGPMIFTNFKFGNPNLQGNNGCVFMWTSGQRPGEWVTSSCGVVGMPFVCEAPLTLSDSTCKHNYNGYCYLPSHELNLSENGTYNSTYSEASAICASYNATLASIHSKPEVDYIHALFKNSGAPGLILGALPADGFYWNDGSNWDYNNVNPLDKSNTSCLLMDLATEPNYGLWSKTDCHSRNQFLCKRRISQEKVPEKANEVWTMRVDLPVYIYDEHDNLIGMAGFDISPFEFLAPGNVVKVVHDSKDDAANGHHGFNATILPF</sequence>
<evidence type="ECO:0000259" key="2">
    <source>
        <dbReference type="PROSITE" id="PS50041"/>
    </source>
</evidence>
<feature type="domain" description="C-type lectin" evidence="2">
    <location>
        <begin position="442"/>
        <end position="554"/>
    </location>
</feature>
<dbReference type="Pfam" id="PF00059">
    <property type="entry name" value="Lectin_C"/>
    <property type="match status" value="2"/>
</dbReference>
<dbReference type="Gene3D" id="3.10.100.10">
    <property type="entry name" value="Mannose-Binding Protein A, subunit A"/>
    <property type="match status" value="2"/>
</dbReference>